<sequence length="296" mass="33466">MKHLPVEAKLIESLVQKRTQFIDVYATSLILHKKAIQLSHNIDCLIPDYNQSYPMSFDFSFSKIAQECGETSSNRIRFIREVTLHSLCDEDVIAKVTKVVDGLLWEMLFNRLGLLKLMSKKQSDKFNNDCNENPQPFVLDNVVSTLASFYETHGETMLEALMDSFAALSGTYTSNDGVKFGKRVIVDDAFIEYGGHFKVNSFSPLETLLGIVWRWILANRLAINENGLARNGILDELEVALKGAGLDYSEIDNVESHGITFRFFKKKTVHILFPDSMIELMNDQLAKSNALPSSVR</sequence>
<dbReference type="InterPro" id="IPR031339">
    <property type="entry name" value="DUF4942"/>
</dbReference>
<geneLocation type="plasmid" evidence="2">
    <name>pL289</name>
</geneLocation>
<dbReference type="EMBL" id="CP017904">
    <property type="protein sequence ID" value="ARP21696.1"/>
    <property type="molecule type" value="Genomic_DNA"/>
</dbReference>
<protein>
    <recommendedName>
        <fullName evidence="1">DUF4942 domain-containing protein</fullName>
    </recommendedName>
</protein>
<feature type="domain" description="DUF4942" evidence="1">
    <location>
        <begin position="100"/>
        <end position="288"/>
    </location>
</feature>
<dbReference type="RefSeq" id="WP_086048377.1">
    <property type="nucleotide sequence ID" value="NZ_CP017893.1"/>
</dbReference>
<accession>A0A1W6UUU2</accession>
<evidence type="ECO:0000313" key="2">
    <source>
        <dbReference type="EMBL" id="ARP21696.1"/>
    </source>
</evidence>
<keyword evidence="2" id="KW-0614">Plasmid</keyword>
<organism evidence="2">
    <name type="scientific">Vibrio alginolyticus</name>
    <dbReference type="NCBI Taxonomy" id="663"/>
    <lineage>
        <taxon>Bacteria</taxon>
        <taxon>Pseudomonadati</taxon>
        <taxon>Pseudomonadota</taxon>
        <taxon>Gammaproteobacteria</taxon>
        <taxon>Vibrionales</taxon>
        <taxon>Vibrionaceae</taxon>
        <taxon>Vibrio</taxon>
    </lineage>
</organism>
<proteinExistence type="predicted"/>
<dbReference type="Pfam" id="PF13708">
    <property type="entry name" value="DUF4942"/>
    <property type="match status" value="1"/>
</dbReference>
<reference evidence="2" key="1">
    <citation type="submission" date="2016-10" db="EMBL/GenBank/DDBJ databases">
        <title>The High Quality Genome of Vibrio alginolyticus K01M1.</title>
        <authorList>
            <person name="Wendling C."/>
            <person name="Chibani C.M."/>
            <person name="Hertel R."/>
            <person name="Sproer C."/>
            <person name="Bunk B."/>
            <person name="Overmann J."/>
            <person name="Roth O."/>
            <person name="Liesegang H."/>
        </authorList>
    </citation>
    <scope>NUCLEOTIDE SEQUENCE</scope>
    <source>
        <strain evidence="2">K05K4</strain>
        <plasmid evidence="2">pL289</plasmid>
    </source>
</reference>
<gene>
    <name evidence="2" type="ORF">K05K4_49870</name>
</gene>
<evidence type="ECO:0000259" key="1">
    <source>
        <dbReference type="Pfam" id="PF13708"/>
    </source>
</evidence>
<name>A0A1W6UUU2_VIBAL</name>
<dbReference type="AlphaFoldDB" id="A0A1W6UUU2"/>